<reference evidence="1 2" key="1">
    <citation type="journal article" date="2019" name="Sci. Rep.">
        <title>Orb-weaving spider Araneus ventricosus genome elucidates the spidroin gene catalogue.</title>
        <authorList>
            <person name="Kono N."/>
            <person name="Nakamura H."/>
            <person name="Ohtoshi R."/>
            <person name="Moran D.A.P."/>
            <person name="Shinohara A."/>
            <person name="Yoshida Y."/>
            <person name="Fujiwara M."/>
            <person name="Mori M."/>
            <person name="Tomita M."/>
            <person name="Arakawa K."/>
        </authorList>
    </citation>
    <scope>NUCLEOTIDE SEQUENCE [LARGE SCALE GENOMIC DNA]</scope>
</reference>
<protein>
    <recommendedName>
        <fullName evidence="3">Reverse transcriptase zinc-binding domain-containing protein</fullName>
    </recommendedName>
</protein>
<keyword evidence="2" id="KW-1185">Reference proteome</keyword>
<name>A0A4Y2DX37_ARAVE</name>
<evidence type="ECO:0000313" key="1">
    <source>
        <dbReference type="EMBL" id="GBM20165.1"/>
    </source>
</evidence>
<dbReference type="OrthoDB" id="6437659at2759"/>
<accession>A0A4Y2DX37</accession>
<dbReference type="EMBL" id="BGPR01000438">
    <property type="protein sequence ID" value="GBM20165.1"/>
    <property type="molecule type" value="Genomic_DNA"/>
</dbReference>
<evidence type="ECO:0000313" key="2">
    <source>
        <dbReference type="Proteomes" id="UP000499080"/>
    </source>
</evidence>
<evidence type="ECO:0008006" key="3">
    <source>
        <dbReference type="Google" id="ProtNLM"/>
    </source>
</evidence>
<organism evidence="1 2">
    <name type="scientific">Araneus ventricosus</name>
    <name type="common">Orbweaver spider</name>
    <name type="synonym">Epeira ventricosa</name>
    <dbReference type="NCBI Taxonomy" id="182803"/>
    <lineage>
        <taxon>Eukaryota</taxon>
        <taxon>Metazoa</taxon>
        <taxon>Ecdysozoa</taxon>
        <taxon>Arthropoda</taxon>
        <taxon>Chelicerata</taxon>
        <taxon>Arachnida</taxon>
        <taxon>Araneae</taxon>
        <taxon>Araneomorphae</taxon>
        <taxon>Entelegynae</taxon>
        <taxon>Araneoidea</taxon>
        <taxon>Araneidae</taxon>
        <taxon>Araneus</taxon>
    </lineage>
</organism>
<comment type="caution">
    <text evidence="1">The sequence shown here is derived from an EMBL/GenBank/DDBJ whole genome shotgun (WGS) entry which is preliminary data.</text>
</comment>
<dbReference type="AlphaFoldDB" id="A0A4Y2DX37"/>
<proteinExistence type="predicted"/>
<dbReference type="Proteomes" id="UP000499080">
    <property type="component" value="Unassembled WGS sequence"/>
</dbReference>
<sequence>MNSLITMATAEGDKLEIPIPYSSVKFITEKNLLNDWQETWDGYDSESGRRTRDFVPKVNGKFLVFSKYLIFFLSGHGPFPYYLNRFKKLNSSSCPCGSIGDVDHYVFRCQRFPSEGTNSGSSVGVVQKFARKQSVFGN</sequence>
<gene>
    <name evidence="1" type="ORF">AVEN_5689_1</name>
</gene>